<evidence type="ECO:0000259" key="1">
    <source>
        <dbReference type="Pfam" id="PF06114"/>
    </source>
</evidence>
<evidence type="ECO:0000313" key="2">
    <source>
        <dbReference type="EMBL" id="TYQ00788.1"/>
    </source>
</evidence>
<dbReference type="EMBL" id="VNIQ01000011">
    <property type="protein sequence ID" value="TYQ00788.1"/>
    <property type="molecule type" value="Genomic_DNA"/>
</dbReference>
<proteinExistence type="predicted"/>
<name>A0A652YHR0_NOCGL</name>
<sequence length="167" mass="18976">MFSRLTRRSHVHDVLSQIPLIAPWTVGEFLDWMAEHTQRKVILSPWTSPHEEFGGRCGLVWGTDDSYIIRYDPDHTVRHQRQQILHECSHILCQHEGEPFCPTESVLTEGLDINSLRWVMRRDTFDTPTEAEAELLGTQLAVRSKGPVDATSLGALHRIAGTFGPHS</sequence>
<accession>A0A652YHR0</accession>
<gene>
    <name evidence="2" type="ORF">FNL38_1112</name>
</gene>
<dbReference type="AlphaFoldDB" id="A0A652YHR0"/>
<comment type="caution">
    <text evidence="2">The sequence shown here is derived from an EMBL/GenBank/DDBJ whole genome shotgun (WGS) entry which is preliminary data.</text>
</comment>
<reference evidence="2" key="1">
    <citation type="submission" date="2019-07" db="EMBL/GenBank/DDBJ databases">
        <title>Genomic Encyclopedia of Type Strains, Phase IV (KMG-IV): sequencing the most valuable type-strain genomes for metagenomic binning, comparative biology and taxonomic classification.</title>
        <authorList>
            <person name="Goeker M."/>
        </authorList>
    </citation>
    <scope>NUCLEOTIDE SEQUENCE</scope>
    <source>
        <strain evidence="2">DSM 44596</strain>
    </source>
</reference>
<feature type="domain" description="IrrE N-terminal-like" evidence="1">
    <location>
        <begin position="66"/>
        <end position="100"/>
    </location>
</feature>
<dbReference type="Pfam" id="PF06114">
    <property type="entry name" value="Peptidase_M78"/>
    <property type="match status" value="1"/>
</dbReference>
<dbReference type="InterPro" id="IPR010359">
    <property type="entry name" value="IrrE_HExxH"/>
</dbReference>
<organism evidence="2">
    <name type="scientific">Nocardia globerula</name>
    <dbReference type="NCBI Taxonomy" id="1818"/>
    <lineage>
        <taxon>Bacteria</taxon>
        <taxon>Bacillati</taxon>
        <taxon>Actinomycetota</taxon>
        <taxon>Actinomycetes</taxon>
        <taxon>Mycobacteriales</taxon>
        <taxon>Nocardiaceae</taxon>
        <taxon>Nocardia</taxon>
    </lineage>
</organism>
<protein>
    <submittedName>
        <fullName evidence="2">Uncharacterized protein DUF955</fullName>
    </submittedName>
</protein>